<dbReference type="InterPro" id="IPR014948">
    <property type="entry name" value="BrxA"/>
</dbReference>
<sequence length="199" mass="22573">MSKNYPLSFTSASLMPHRSAALAELYVTLGDWEAVSTRVATDADLFGLGKASTRRRVFNELRLRLKTLHADEFELLAAGGAKAKRLLSWQAVCRSYPFIGTFTREVLLPKLERFDPVILNSDYRAFYREQTLVHGKLDRITETTRLKLESQTFGMLAEAGLIRSVKDRQITPPLPSPKLCTRVRAHDPAYLNYWLLSAL</sequence>
<dbReference type="EMBL" id="JAATJH010000014">
    <property type="protein sequence ID" value="NJC28494.1"/>
    <property type="molecule type" value="Genomic_DNA"/>
</dbReference>
<dbReference type="Gene3D" id="1.10.3540.10">
    <property type="entry name" value="uncharacterized protein from magnetospirillum magneticum domain"/>
    <property type="match status" value="1"/>
</dbReference>
<evidence type="ECO:0008006" key="3">
    <source>
        <dbReference type="Google" id="ProtNLM"/>
    </source>
</evidence>
<keyword evidence="2" id="KW-1185">Reference proteome</keyword>
<organism evidence="1 2">
    <name type="scientific">Neolewinella antarctica</name>
    <dbReference type="NCBI Taxonomy" id="442734"/>
    <lineage>
        <taxon>Bacteria</taxon>
        <taxon>Pseudomonadati</taxon>
        <taxon>Bacteroidota</taxon>
        <taxon>Saprospiria</taxon>
        <taxon>Saprospirales</taxon>
        <taxon>Lewinellaceae</taxon>
        <taxon>Neolewinella</taxon>
    </lineage>
</organism>
<name>A0ABX0XGN0_9BACT</name>
<dbReference type="Pfam" id="PF08849">
    <property type="entry name" value="BrxA"/>
    <property type="match status" value="1"/>
</dbReference>
<protein>
    <recommendedName>
        <fullName evidence="3">DUF1819 family protein</fullName>
    </recommendedName>
</protein>
<dbReference type="InterPro" id="IPR023137">
    <property type="entry name" value="BrxA_sf"/>
</dbReference>
<evidence type="ECO:0000313" key="1">
    <source>
        <dbReference type="EMBL" id="NJC28494.1"/>
    </source>
</evidence>
<evidence type="ECO:0000313" key="2">
    <source>
        <dbReference type="Proteomes" id="UP000770785"/>
    </source>
</evidence>
<gene>
    <name evidence="1" type="ORF">GGR27_004019</name>
</gene>
<reference evidence="1 2" key="1">
    <citation type="submission" date="2020-03" db="EMBL/GenBank/DDBJ databases">
        <title>Genomic Encyclopedia of Type Strains, Phase IV (KMG-IV): sequencing the most valuable type-strain genomes for metagenomic binning, comparative biology and taxonomic classification.</title>
        <authorList>
            <person name="Goeker M."/>
        </authorList>
    </citation>
    <scope>NUCLEOTIDE SEQUENCE [LARGE SCALE GENOMIC DNA]</scope>
    <source>
        <strain evidence="1 2">DSM 105096</strain>
    </source>
</reference>
<proteinExistence type="predicted"/>
<comment type="caution">
    <text evidence="1">The sequence shown here is derived from an EMBL/GenBank/DDBJ whole genome shotgun (WGS) entry which is preliminary data.</text>
</comment>
<accession>A0ABX0XGN0</accession>
<dbReference type="Proteomes" id="UP000770785">
    <property type="component" value="Unassembled WGS sequence"/>
</dbReference>
<dbReference type="RefSeq" id="WP_168040574.1">
    <property type="nucleotide sequence ID" value="NZ_JAATJH010000014.1"/>
</dbReference>